<keyword evidence="6" id="KW-1185">Reference proteome</keyword>
<protein>
    <recommendedName>
        <fullName evidence="2">beta-mannosidase</fullName>
        <ecNumber evidence="2">3.2.1.25</ecNumber>
    </recommendedName>
</protein>
<proteinExistence type="predicted"/>
<dbReference type="EMBL" id="OC947005">
    <property type="protein sequence ID" value="CAD7663370.1"/>
    <property type="molecule type" value="Genomic_DNA"/>
</dbReference>
<dbReference type="InterPro" id="IPR050887">
    <property type="entry name" value="Beta-mannosidase_GH2"/>
</dbReference>
<dbReference type="FunFam" id="3.20.20.80:FF:000050">
    <property type="entry name" value="Beta-mannosidase B"/>
    <property type="match status" value="1"/>
</dbReference>
<evidence type="ECO:0000313" key="5">
    <source>
        <dbReference type="EMBL" id="CAD7663370.1"/>
    </source>
</evidence>
<dbReference type="OrthoDB" id="2866996at2759"/>
<dbReference type="Gene3D" id="3.20.20.80">
    <property type="entry name" value="Glycosidases"/>
    <property type="match status" value="1"/>
</dbReference>
<dbReference type="EMBL" id="CAJPVJ010032180">
    <property type="protein sequence ID" value="CAG2180507.1"/>
    <property type="molecule type" value="Genomic_DNA"/>
</dbReference>
<dbReference type="PANTHER" id="PTHR43730:SF1">
    <property type="entry name" value="BETA-MANNOSIDASE"/>
    <property type="match status" value="1"/>
</dbReference>
<organism evidence="5">
    <name type="scientific">Oppiella nova</name>
    <dbReference type="NCBI Taxonomy" id="334625"/>
    <lineage>
        <taxon>Eukaryota</taxon>
        <taxon>Metazoa</taxon>
        <taxon>Ecdysozoa</taxon>
        <taxon>Arthropoda</taxon>
        <taxon>Chelicerata</taxon>
        <taxon>Arachnida</taxon>
        <taxon>Acari</taxon>
        <taxon>Acariformes</taxon>
        <taxon>Sarcoptiformes</taxon>
        <taxon>Oribatida</taxon>
        <taxon>Brachypylina</taxon>
        <taxon>Oppioidea</taxon>
        <taxon>Oppiidae</taxon>
        <taxon>Oppiella</taxon>
    </lineage>
</organism>
<dbReference type="PANTHER" id="PTHR43730">
    <property type="entry name" value="BETA-MANNOSIDASE"/>
    <property type="match status" value="1"/>
</dbReference>
<accession>A0A7R9QYR6</accession>
<dbReference type="Proteomes" id="UP000728032">
    <property type="component" value="Unassembled WGS sequence"/>
</dbReference>
<gene>
    <name evidence="5" type="ORF">ONB1V03_LOCUS19929</name>
</gene>
<evidence type="ECO:0000313" key="6">
    <source>
        <dbReference type="Proteomes" id="UP000728032"/>
    </source>
</evidence>
<comment type="catalytic activity">
    <reaction evidence="1">
        <text>Hydrolysis of terminal, non-reducing beta-D-mannose residues in beta-D-mannosides.</text>
        <dbReference type="EC" id="3.2.1.25"/>
    </reaction>
</comment>
<dbReference type="SUPFAM" id="SSF51445">
    <property type="entry name" value="(Trans)glycosidases"/>
    <property type="match status" value="1"/>
</dbReference>
<evidence type="ECO:0000256" key="1">
    <source>
        <dbReference type="ARBA" id="ARBA00000829"/>
    </source>
</evidence>
<evidence type="ECO:0000256" key="3">
    <source>
        <dbReference type="ARBA" id="ARBA00022801"/>
    </source>
</evidence>
<evidence type="ECO:0000256" key="4">
    <source>
        <dbReference type="ARBA" id="ARBA00023295"/>
    </source>
</evidence>
<dbReference type="EC" id="3.2.1.25" evidence="2"/>
<keyword evidence="4" id="KW-0326">Glycosidase</keyword>
<dbReference type="GO" id="GO:0004567">
    <property type="term" value="F:beta-mannosidase activity"/>
    <property type="evidence" value="ECO:0007669"/>
    <property type="project" value="UniProtKB-EC"/>
</dbReference>
<dbReference type="GO" id="GO:0006516">
    <property type="term" value="P:glycoprotein catabolic process"/>
    <property type="evidence" value="ECO:0007669"/>
    <property type="project" value="TreeGrafter"/>
</dbReference>
<evidence type="ECO:0000256" key="2">
    <source>
        <dbReference type="ARBA" id="ARBA00012754"/>
    </source>
</evidence>
<keyword evidence="3" id="KW-0378">Hydrolase</keyword>
<dbReference type="AlphaFoldDB" id="A0A7R9QYR6"/>
<name>A0A7R9QYR6_9ACAR</name>
<dbReference type="InterPro" id="IPR017853">
    <property type="entry name" value="GH"/>
</dbReference>
<reference evidence="5" key="1">
    <citation type="submission" date="2020-11" db="EMBL/GenBank/DDBJ databases">
        <authorList>
            <person name="Tran Van P."/>
        </authorList>
    </citation>
    <scope>NUCLEOTIDE SEQUENCE</scope>
</reference>
<sequence>MLRVWGGGVYESDLFYELADELGIMVWQDLMFACAPYPIDPEFLLSVDVEVEQQVRRLQHHPSIAIWAGNNEIELLLTYFFKDQRLKDDYYELFVKHIMTRVDREDSTRPFVTSSPSNGLKDEAFNYSSPQPMDPRWGDIHWYDYGSSLWDWKVYKSAKFVSEYGFLSYPSLESLSEALPDSDLTYPVGPGVRHRNRLRLGMNGTTIIQDSIAKYFKLPAHGGVDRINDLIYLSQIFQAMAIKTETEFYRRNREVDPKTGEGYTMGALYWQLNDIWQAPTWASIEYG</sequence>
<feature type="non-terminal residue" evidence="5">
    <location>
        <position position="1"/>
    </location>
</feature>